<evidence type="ECO:0000256" key="17">
    <source>
        <dbReference type="ARBA" id="ARBA00023211"/>
    </source>
</evidence>
<evidence type="ECO:0000256" key="20">
    <source>
        <dbReference type="ARBA" id="ARBA00032552"/>
    </source>
</evidence>
<evidence type="ECO:0000256" key="25">
    <source>
        <dbReference type="PIRSR" id="PIRSR607754-3"/>
    </source>
</evidence>
<comment type="similarity">
    <text evidence="4">Belongs to the glycosyltransferase 16 (GT16) protein family.</text>
</comment>
<reference evidence="26" key="2">
    <citation type="submission" date="2020-11" db="EMBL/GenBank/DDBJ databases">
        <authorList>
            <person name="McCartney M.A."/>
            <person name="Auch B."/>
            <person name="Kono T."/>
            <person name="Mallez S."/>
            <person name="Becker A."/>
            <person name="Gohl D.M."/>
            <person name="Silverstein K.A.T."/>
            <person name="Koren S."/>
            <person name="Bechman K.B."/>
            <person name="Herman A."/>
            <person name="Abrahante J.E."/>
            <person name="Garbe J."/>
        </authorList>
    </citation>
    <scope>NUCLEOTIDE SEQUENCE</scope>
    <source>
        <strain evidence="26">Duluth1</strain>
        <tissue evidence="26">Whole animal</tissue>
    </source>
</reference>
<organism evidence="26 27">
    <name type="scientific">Dreissena polymorpha</name>
    <name type="common">Zebra mussel</name>
    <name type="synonym">Mytilus polymorpha</name>
    <dbReference type="NCBI Taxonomy" id="45954"/>
    <lineage>
        <taxon>Eukaryota</taxon>
        <taxon>Metazoa</taxon>
        <taxon>Spiralia</taxon>
        <taxon>Lophotrochozoa</taxon>
        <taxon>Mollusca</taxon>
        <taxon>Bivalvia</taxon>
        <taxon>Autobranchia</taxon>
        <taxon>Heteroconchia</taxon>
        <taxon>Euheterodonta</taxon>
        <taxon>Imparidentia</taxon>
        <taxon>Neoheterodontei</taxon>
        <taxon>Myida</taxon>
        <taxon>Dreissenoidea</taxon>
        <taxon>Dreissenidae</taxon>
        <taxon>Dreissena</taxon>
    </lineage>
</organism>
<evidence type="ECO:0000256" key="24">
    <source>
        <dbReference type="PIRSR" id="PIRSR607754-2"/>
    </source>
</evidence>
<comment type="pathway">
    <text evidence="3">Protein modification; protein glycosylation.</text>
</comment>
<keyword evidence="27" id="KW-1185">Reference proteome</keyword>
<dbReference type="Pfam" id="PF05060">
    <property type="entry name" value="MGAT2"/>
    <property type="match status" value="1"/>
</dbReference>
<name>A0A9D4MEP5_DREPO</name>
<comment type="catalytic activity">
    <reaction evidence="22">
        <text>an N(4)-{beta-D-GlcNAc-(1-&gt;2)-alpha-D-Man-(1-&gt;3)-[alpha-D-Man-(1-&gt;6)]-beta-D-Man-(1-&gt;4)-beta-D-GlcNAc-(1-&gt;4)-beta-D-GlcNAc}-L-asparaginyl-[protein] + UDP-N-acetyl-alpha-D-glucosamine = N(4)-{beta-D-GlcNAc-(1-&gt;2)-alpha-D-Man-(1-&gt;3)-[beta-D-GlcNAc-(1-&gt;2)-alpha-D-Man-(1-&gt;6)]-beta-D-Man-(1-&gt;4)-beta-D-GlcNAc-(1-&gt;4)-beta-D-GlcNAc}-L-asparaginyl-[protein] + UDP + H(+)</text>
        <dbReference type="Rhea" id="RHEA:12941"/>
        <dbReference type="Rhea" id="RHEA-COMP:13526"/>
        <dbReference type="Rhea" id="RHEA-COMP:14369"/>
        <dbReference type="ChEBI" id="CHEBI:15378"/>
        <dbReference type="ChEBI" id="CHEBI:57705"/>
        <dbReference type="ChEBI" id="CHEBI:58223"/>
        <dbReference type="ChEBI" id="CHEBI:60615"/>
        <dbReference type="ChEBI" id="CHEBI:60651"/>
        <dbReference type="EC" id="2.4.1.143"/>
    </reaction>
</comment>
<feature type="disulfide bond" evidence="25">
    <location>
        <begin position="165"/>
        <end position="188"/>
    </location>
</feature>
<evidence type="ECO:0000256" key="7">
    <source>
        <dbReference type="ARBA" id="ARBA00022676"/>
    </source>
</evidence>
<proteinExistence type="inferred from homology"/>
<feature type="binding site" evidence="23">
    <location>
        <begin position="57"/>
        <end position="61"/>
    </location>
    <ligand>
        <name>substrate</name>
    </ligand>
</feature>
<evidence type="ECO:0000256" key="18">
    <source>
        <dbReference type="ARBA" id="ARBA00029663"/>
    </source>
</evidence>
<feature type="disulfide bond" evidence="25">
    <location>
        <begin position="114"/>
        <end position="117"/>
    </location>
</feature>
<keyword evidence="10 24" id="KW-0479">Metal-binding</keyword>
<keyword evidence="16" id="KW-0325">Glycoprotein</keyword>
<keyword evidence="17 24" id="KW-0464">Manganese</keyword>
<evidence type="ECO:0000256" key="22">
    <source>
        <dbReference type="ARBA" id="ARBA00093257"/>
    </source>
</evidence>
<evidence type="ECO:0000256" key="19">
    <source>
        <dbReference type="ARBA" id="ARBA00031203"/>
    </source>
</evidence>
<feature type="disulfide bond" evidence="25">
    <location>
        <begin position="24"/>
        <end position="38"/>
    </location>
</feature>
<evidence type="ECO:0000256" key="1">
    <source>
        <dbReference type="ARBA" id="ARBA00001936"/>
    </source>
</evidence>
<dbReference type="EMBL" id="JAIWYP010000002">
    <property type="protein sequence ID" value="KAH3874284.1"/>
    <property type="molecule type" value="Genomic_DNA"/>
</dbReference>
<evidence type="ECO:0000256" key="14">
    <source>
        <dbReference type="ARBA" id="ARBA00023136"/>
    </source>
</evidence>
<evidence type="ECO:0000256" key="8">
    <source>
        <dbReference type="ARBA" id="ARBA00022679"/>
    </source>
</evidence>
<dbReference type="GO" id="GO:0008455">
    <property type="term" value="F:alpha-1,6-mannosylglycoprotein 2-beta-N-acetylglucosaminyltransferase activity"/>
    <property type="evidence" value="ECO:0007669"/>
    <property type="project" value="UniProtKB-EC"/>
</dbReference>
<evidence type="ECO:0000256" key="6">
    <source>
        <dbReference type="ARBA" id="ARBA00014817"/>
    </source>
</evidence>
<dbReference type="GO" id="GO:0005795">
    <property type="term" value="C:Golgi stack"/>
    <property type="evidence" value="ECO:0007669"/>
    <property type="project" value="InterPro"/>
</dbReference>
<keyword evidence="7" id="KW-0328">Glycosyltransferase</keyword>
<keyword evidence="11" id="KW-0735">Signal-anchor</keyword>
<evidence type="ECO:0000256" key="10">
    <source>
        <dbReference type="ARBA" id="ARBA00022723"/>
    </source>
</evidence>
<evidence type="ECO:0000313" key="26">
    <source>
        <dbReference type="EMBL" id="KAH3874284.1"/>
    </source>
</evidence>
<dbReference type="GO" id="GO:0006487">
    <property type="term" value="P:protein N-linked glycosylation"/>
    <property type="evidence" value="ECO:0007669"/>
    <property type="project" value="TreeGrafter"/>
</dbReference>
<sequence length="283" mass="33265">MQIFFPLSIQLHPKSFPGDDPNDCPRDMTKEEAMKKKCNNAAFPDNYGHYREAKYCQMKHHWLWKLHHVYNNVHVMRSYKGQILLLEEDYYVTPDIIHIIQMVQNLREKDWNDCKECKIIAIGNYDEHHNFGVNAGKVEVVNWDASRLNRGIAFNRDLWEEIKICAKEFCNFDDYNYDWTLQHLSSKCIPQMKVLQMKATRVFHMGDCGFHQKGKKCQPEKKKKNIDKLVVVNKDHLFPNTLSISSYTSLPLQDPKPNGGWSDPRDQHLCLSFAKNTTDKEDT</sequence>
<evidence type="ECO:0000256" key="16">
    <source>
        <dbReference type="ARBA" id="ARBA00023180"/>
    </source>
</evidence>
<dbReference type="Proteomes" id="UP000828390">
    <property type="component" value="Unassembled WGS sequence"/>
</dbReference>
<evidence type="ECO:0000256" key="12">
    <source>
        <dbReference type="ARBA" id="ARBA00022989"/>
    </source>
</evidence>
<dbReference type="EC" id="2.4.1.143" evidence="5"/>
<keyword evidence="13" id="KW-0333">Golgi apparatus</keyword>
<dbReference type="GO" id="GO:0046872">
    <property type="term" value="F:metal ion binding"/>
    <property type="evidence" value="ECO:0007669"/>
    <property type="project" value="UniProtKB-KW"/>
</dbReference>
<feature type="disulfide bond" evidence="25">
    <location>
        <begin position="170"/>
        <end position="270"/>
    </location>
</feature>
<evidence type="ECO:0000256" key="3">
    <source>
        <dbReference type="ARBA" id="ARBA00004922"/>
    </source>
</evidence>
<evidence type="ECO:0000256" key="11">
    <source>
        <dbReference type="ARBA" id="ARBA00022968"/>
    </source>
</evidence>
<keyword evidence="15 25" id="KW-1015">Disulfide bond</keyword>
<dbReference type="Gene3D" id="3.90.550.10">
    <property type="entry name" value="Spore Coat Polysaccharide Biosynthesis Protein SpsA, Chain A"/>
    <property type="match status" value="1"/>
</dbReference>
<dbReference type="GO" id="GO:0000139">
    <property type="term" value="C:Golgi membrane"/>
    <property type="evidence" value="ECO:0007669"/>
    <property type="project" value="UniProtKB-SubCell"/>
</dbReference>
<comment type="cofactor">
    <cofactor evidence="1 24">
        <name>Mn(2+)</name>
        <dbReference type="ChEBI" id="CHEBI:29035"/>
    </cofactor>
</comment>
<evidence type="ECO:0000256" key="23">
    <source>
        <dbReference type="PIRSR" id="PIRSR607754-1"/>
    </source>
</evidence>
<comment type="subcellular location">
    <subcellularLocation>
        <location evidence="2">Golgi apparatus membrane</location>
        <topology evidence="2">Single-pass type II membrane protein</topology>
    </subcellularLocation>
</comment>
<feature type="binding site" evidence="24">
    <location>
        <position position="89"/>
    </location>
    <ligand>
        <name>Mn(2+)</name>
        <dbReference type="ChEBI" id="CHEBI:29035"/>
    </ligand>
</feature>
<evidence type="ECO:0000256" key="4">
    <source>
        <dbReference type="ARBA" id="ARBA00011011"/>
    </source>
</evidence>
<comment type="caution">
    <text evidence="26">The sequence shown here is derived from an EMBL/GenBank/DDBJ whole genome shotgun (WGS) entry which is preliminary data.</text>
</comment>
<dbReference type="PANTHER" id="PTHR12871:SF0">
    <property type="entry name" value="ALPHA-1,6-MANNOSYL-GLYCOPROTEIN 2-BETA-N-ACETYLGLUCOSAMINYLTRANSFERASE"/>
    <property type="match status" value="1"/>
</dbReference>
<dbReference type="PANTHER" id="PTHR12871">
    <property type="entry name" value="BETA-1,2-N-ACETYLGLUCOSAMINYLTRANSFERASE II"/>
    <property type="match status" value="1"/>
</dbReference>
<keyword evidence="9" id="KW-0812">Transmembrane</keyword>
<feature type="disulfide bond" evidence="25">
    <location>
        <begin position="208"/>
        <end position="217"/>
    </location>
</feature>
<keyword evidence="12" id="KW-1133">Transmembrane helix</keyword>
<evidence type="ECO:0000256" key="2">
    <source>
        <dbReference type="ARBA" id="ARBA00004323"/>
    </source>
</evidence>
<keyword evidence="14" id="KW-0472">Membrane</keyword>
<gene>
    <name evidence="26" type="ORF">DPMN_037526</name>
</gene>
<dbReference type="GO" id="GO:0009312">
    <property type="term" value="P:oligosaccharide biosynthetic process"/>
    <property type="evidence" value="ECO:0007669"/>
    <property type="project" value="InterPro"/>
</dbReference>
<dbReference type="InterPro" id="IPR029044">
    <property type="entry name" value="Nucleotide-diphossugar_trans"/>
</dbReference>
<dbReference type="OrthoDB" id="6019616at2759"/>
<dbReference type="InterPro" id="IPR007754">
    <property type="entry name" value="GlcNAc_II"/>
</dbReference>
<evidence type="ECO:0000256" key="21">
    <source>
        <dbReference type="ARBA" id="ARBA00032915"/>
    </source>
</evidence>
<evidence type="ECO:0000256" key="9">
    <source>
        <dbReference type="ARBA" id="ARBA00022692"/>
    </source>
</evidence>
<evidence type="ECO:0000256" key="13">
    <source>
        <dbReference type="ARBA" id="ARBA00023034"/>
    </source>
</evidence>
<protein>
    <recommendedName>
        <fullName evidence="6">Alpha-1,6-mannosyl-glycoprotein 2-beta-N-acetylglucosaminyltransferase</fullName>
        <ecNumber evidence="5">2.4.1.143</ecNumber>
    </recommendedName>
    <alternativeName>
        <fullName evidence="21">Beta-1,2-N-acetylglucosaminyltransferase II</fullName>
    </alternativeName>
    <alternativeName>
        <fullName evidence="20">GlcNAc-T II</fullName>
    </alternativeName>
    <alternativeName>
        <fullName evidence="19">Mannoside acetylglucosaminyltransferase 2</fullName>
    </alternativeName>
    <alternativeName>
        <fullName evidence="18">N-glycosyl-oligosaccharide-glycoprotein N-acetylglucosaminyltransferase II</fullName>
    </alternativeName>
</protein>
<evidence type="ECO:0000256" key="5">
    <source>
        <dbReference type="ARBA" id="ARBA00012613"/>
    </source>
</evidence>
<evidence type="ECO:0000313" key="27">
    <source>
        <dbReference type="Proteomes" id="UP000828390"/>
    </source>
</evidence>
<keyword evidence="8" id="KW-0808">Transferase</keyword>
<reference evidence="26" key="1">
    <citation type="journal article" date="2019" name="bioRxiv">
        <title>The Genome of the Zebra Mussel, Dreissena polymorpha: A Resource for Invasive Species Research.</title>
        <authorList>
            <person name="McCartney M.A."/>
            <person name="Auch B."/>
            <person name="Kono T."/>
            <person name="Mallez S."/>
            <person name="Zhang Y."/>
            <person name="Obille A."/>
            <person name="Becker A."/>
            <person name="Abrahante J.E."/>
            <person name="Garbe J."/>
            <person name="Badalamenti J.P."/>
            <person name="Herman A."/>
            <person name="Mangelson H."/>
            <person name="Liachko I."/>
            <person name="Sullivan S."/>
            <person name="Sone E.D."/>
            <person name="Koren S."/>
            <person name="Silverstein K.A.T."/>
            <person name="Beckman K.B."/>
            <person name="Gohl D.M."/>
        </authorList>
    </citation>
    <scope>NUCLEOTIDE SEQUENCE</scope>
    <source>
        <strain evidence="26">Duluth1</strain>
        <tissue evidence="26">Whole animal</tissue>
    </source>
</reference>
<accession>A0A9D4MEP5</accession>
<feature type="binding site" evidence="24">
    <location>
        <position position="204"/>
    </location>
    <ligand>
        <name>Mn(2+)</name>
        <dbReference type="ChEBI" id="CHEBI:29035"/>
    </ligand>
</feature>
<evidence type="ECO:0000256" key="15">
    <source>
        <dbReference type="ARBA" id="ARBA00023157"/>
    </source>
</evidence>
<dbReference type="AlphaFoldDB" id="A0A9D4MEP5"/>